<dbReference type="STRING" id="135651.G0NWA3"/>
<evidence type="ECO:0008006" key="3">
    <source>
        <dbReference type="Google" id="ProtNLM"/>
    </source>
</evidence>
<protein>
    <recommendedName>
        <fullName evidence="3">Nucleotide-diphospho-sugar transferase domain-containing protein</fullName>
    </recommendedName>
</protein>
<keyword evidence="2" id="KW-1185">Reference proteome</keyword>
<organism evidence="2">
    <name type="scientific">Caenorhabditis brenneri</name>
    <name type="common">Nematode worm</name>
    <dbReference type="NCBI Taxonomy" id="135651"/>
    <lineage>
        <taxon>Eukaryota</taxon>
        <taxon>Metazoa</taxon>
        <taxon>Ecdysozoa</taxon>
        <taxon>Nematoda</taxon>
        <taxon>Chromadorea</taxon>
        <taxon>Rhabditida</taxon>
        <taxon>Rhabditina</taxon>
        <taxon>Rhabditomorpha</taxon>
        <taxon>Rhabditoidea</taxon>
        <taxon>Rhabditidae</taxon>
        <taxon>Peloderinae</taxon>
        <taxon>Caenorhabditis</taxon>
    </lineage>
</organism>
<gene>
    <name evidence="1" type="ORF">CAEBREN_15280</name>
</gene>
<dbReference type="InterPro" id="IPR004988">
    <property type="entry name" value="DUF273"/>
</dbReference>
<dbReference type="OrthoDB" id="407658at2759"/>
<sequence>MECYAKAHGYQFILTSDTNWGCDHLEDKFFRRHCVIAKILPQYDAVLHLDADIGVVNPRRCASFCFLMSVFIHQNHLRKLEDFLDANIDIIFYDRHYNQEIATGSYFARNTQYALRLIEEFANYESKLPIGMSHGSDNGAIHIFLAEKLFPHSAIELELCRKSWRHSITIIDQFSYTSCVRTILGSGTDFGKIRILRKGTSHVRDNWLTSGIWSPERDFMFHGYKMHQLAEVPKEQIFPVQMSYEHWYNPFLGDFDLDRCRLGYILIHVLFQKFVNFRNTTWNHNEKFIGTREAVEYELRKFEVKKAMQKMELLQSLHNLVINGRDRHLIQPVLEDLFPYEKV</sequence>
<dbReference type="HOGENOM" id="CLU_045307_0_0_1"/>
<dbReference type="EMBL" id="GL379963">
    <property type="protein sequence ID" value="EGT38720.1"/>
    <property type="molecule type" value="Genomic_DNA"/>
</dbReference>
<dbReference type="OMA" id="HIDADIG"/>
<dbReference type="AlphaFoldDB" id="G0NWA3"/>
<dbReference type="PANTHER" id="PTHR31562">
    <property type="entry name" value="PROTEIN CBG18972"/>
    <property type="match status" value="1"/>
</dbReference>
<name>G0NWA3_CAEBE</name>
<dbReference type="FunCoup" id="G0NWA3">
    <property type="interactions" value="1"/>
</dbReference>
<dbReference type="Gene3D" id="3.90.550.10">
    <property type="entry name" value="Spore Coat Polysaccharide Biosynthesis Protein SpsA, Chain A"/>
    <property type="match status" value="1"/>
</dbReference>
<dbReference type="InParanoid" id="G0NWA3"/>
<accession>G0NWA3</accession>
<dbReference type="PANTHER" id="PTHR31562:SF13">
    <property type="entry name" value="NUCLEOTID_TRANS DOMAIN-CONTAINING PROTEIN-RELATED"/>
    <property type="match status" value="1"/>
</dbReference>
<dbReference type="Pfam" id="PF03314">
    <property type="entry name" value="DUF273"/>
    <property type="match status" value="1"/>
</dbReference>
<evidence type="ECO:0000313" key="2">
    <source>
        <dbReference type="Proteomes" id="UP000008068"/>
    </source>
</evidence>
<dbReference type="InterPro" id="IPR029044">
    <property type="entry name" value="Nucleotide-diphossugar_trans"/>
</dbReference>
<proteinExistence type="predicted"/>
<dbReference type="eggNOG" id="ENOG502SE55">
    <property type="taxonomic scope" value="Eukaryota"/>
</dbReference>
<reference evidence="2" key="1">
    <citation type="submission" date="2011-07" db="EMBL/GenBank/DDBJ databases">
        <authorList>
            <consortium name="Caenorhabditis brenneri Sequencing and Analysis Consortium"/>
            <person name="Wilson R.K."/>
        </authorList>
    </citation>
    <scope>NUCLEOTIDE SEQUENCE [LARGE SCALE GENOMIC DNA]</scope>
    <source>
        <strain evidence="2">PB2801</strain>
    </source>
</reference>
<evidence type="ECO:0000313" key="1">
    <source>
        <dbReference type="EMBL" id="EGT38720.1"/>
    </source>
</evidence>
<dbReference type="Proteomes" id="UP000008068">
    <property type="component" value="Unassembled WGS sequence"/>
</dbReference>